<sequence length="122" mass="12962">MSASPSRPQGRGGGSTQPVHSPLPTSMWRTLGGEAPKVPHGPGEGTGPWVAPWSRPWPHYAKSRREPSARGAEMPGHLDSNTRGHLGLCVCPDGTVRRSVMSDSATQRDVALQAPLSMGFSR</sequence>
<accession>A0ACB1MK02</accession>
<name>A0ACB1MK02_RANTA</name>
<protein>
    <submittedName>
        <fullName evidence="1">Uncharacterized protein</fullName>
    </submittedName>
</protein>
<dbReference type="Proteomes" id="UP001162501">
    <property type="component" value="Chromosome 34"/>
</dbReference>
<evidence type="ECO:0000313" key="2">
    <source>
        <dbReference type="Proteomes" id="UP001162501"/>
    </source>
</evidence>
<reference evidence="1" key="1">
    <citation type="submission" date="2025-03" db="EMBL/GenBank/DDBJ databases">
        <authorList>
            <consortium name="ELIXIR-Norway"/>
            <consortium name="Elixir Norway"/>
        </authorList>
    </citation>
    <scope>NUCLEOTIDE SEQUENCE</scope>
</reference>
<dbReference type="EMBL" id="OZ243562">
    <property type="protein sequence ID" value="CAN0501939.1"/>
    <property type="molecule type" value="Genomic_DNA"/>
</dbReference>
<evidence type="ECO:0000313" key="1">
    <source>
        <dbReference type="EMBL" id="CAN0501939.1"/>
    </source>
</evidence>
<gene>
    <name evidence="1" type="ORF">MRATA1EN22A_LOCUS22375</name>
</gene>
<organism evidence="1 2">
    <name type="scientific">Rangifer tarandus platyrhynchus</name>
    <name type="common">Svalbard reindeer</name>
    <dbReference type="NCBI Taxonomy" id="3082113"/>
    <lineage>
        <taxon>Eukaryota</taxon>
        <taxon>Metazoa</taxon>
        <taxon>Chordata</taxon>
        <taxon>Craniata</taxon>
        <taxon>Vertebrata</taxon>
        <taxon>Euteleostomi</taxon>
        <taxon>Mammalia</taxon>
        <taxon>Eutheria</taxon>
        <taxon>Laurasiatheria</taxon>
        <taxon>Artiodactyla</taxon>
        <taxon>Ruminantia</taxon>
        <taxon>Pecora</taxon>
        <taxon>Cervidae</taxon>
        <taxon>Odocoileinae</taxon>
        <taxon>Rangifer</taxon>
    </lineage>
</organism>
<proteinExistence type="predicted"/>